<dbReference type="AlphaFoldDB" id="A0A9W9YYP9"/>
<sequence length="332" mass="36441">MATAMLQDNDQDMMRHALHCSESDCVLPICINSKVGKIKQNTDKARVKKRGRRSRGVRTVDVGMNTVAAKEANTELLWDDLDSILELHASENTHGHFGSSYQDTAAAILEPGTTHDPLGYDQGSALQPSCGQRGIQLVRNQPQSIELCHSWMENPPYPVGRNSPRRVKSTNTSRQFLSVNQPMVPHQTDSSEFATALLRAPNSQIRRTPLITPPISIPYAPDIRCDANRGQHEIGTGLPLAFTEYPKGNSQTVLTSHQLHSIAGKFGNANDINRNPPGGFQPSVNVFRILSLILQAFDSPHTAELDECYTCALQNALAEIQAAKGLSKVRSM</sequence>
<keyword evidence="2" id="KW-1185">Reference proteome</keyword>
<comment type="caution">
    <text evidence="1">The sequence shown here is derived from an EMBL/GenBank/DDBJ whole genome shotgun (WGS) entry which is preliminary data.</text>
</comment>
<name>A0A9W9YYP9_9CNID</name>
<protein>
    <submittedName>
        <fullName evidence="1">Uncharacterized protein</fullName>
    </submittedName>
</protein>
<organism evidence="1 2">
    <name type="scientific">Desmophyllum pertusum</name>
    <dbReference type="NCBI Taxonomy" id="174260"/>
    <lineage>
        <taxon>Eukaryota</taxon>
        <taxon>Metazoa</taxon>
        <taxon>Cnidaria</taxon>
        <taxon>Anthozoa</taxon>
        <taxon>Hexacorallia</taxon>
        <taxon>Scleractinia</taxon>
        <taxon>Caryophylliina</taxon>
        <taxon>Caryophylliidae</taxon>
        <taxon>Desmophyllum</taxon>
    </lineage>
</organism>
<dbReference type="Proteomes" id="UP001163046">
    <property type="component" value="Unassembled WGS sequence"/>
</dbReference>
<reference evidence="1" key="1">
    <citation type="submission" date="2023-01" db="EMBL/GenBank/DDBJ databases">
        <title>Genome assembly of the deep-sea coral Lophelia pertusa.</title>
        <authorList>
            <person name="Herrera S."/>
            <person name="Cordes E."/>
        </authorList>
    </citation>
    <scope>NUCLEOTIDE SEQUENCE</scope>
    <source>
        <strain evidence="1">USNM1676648</strain>
        <tissue evidence="1">Polyp</tissue>
    </source>
</reference>
<dbReference type="EMBL" id="MU826842">
    <property type="protein sequence ID" value="KAJ7371811.1"/>
    <property type="molecule type" value="Genomic_DNA"/>
</dbReference>
<proteinExistence type="predicted"/>
<dbReference type="OrthoDB" id="10312825at2759"/>
<evidence type="ECO:0000313" key="1">
    <source>
        <dbReference type="EMBL" id="KAJ7371811.1"/>
    </source>
</evidence>
<evidence type="ECO:0000313" key="2">
    <source>
        <dbReference type="Proteomes" id="UP001163046"/>
    </source>
</evidence>
<accession>A0A9W9YYP9</accession>
<gene>
    <name evidence="1" type="ORF">OS493_023152</name>
</gene>